<feature type="domain" description="Phospholipid/glycerol acyltransferase" evidence="3">
    <location>
        <begin position="442"/>
        <end position="557"/>
    </location>
</feature>
<dbReference type="PANTHER" id="PTHR45947:SF3">
    <property type="entry name" value="SULFOQUINOVOSYL TRANSFERASE SQD2"/>
    <property type="match status" value="1"/>
</dbReference>
<dbReference type="SUPFAM" id="SSF69593">
    <property type="entry name" value="Glycerol-3-phosphate (1)-acyltransferase"/>
    <property type="match status" value="1"/>
</dbReference>
<evidence type="ECO:0000259" key="3">
    <source>
        <dbReference type="SMART" id="SM00563"/>
    </source>
</evidence>
<dbReference type="InterPro" id="IPR001296">
    <property type="entry name" value="Glyco_trans_1"/>
</dbReference>
<dbReference type="InterPro" id="IPR002123">
    <property type="entry name" value="Plipid/glycerol_acylTrfase"/>
</dbReference>
<evidence type="ECO:0000256" key="2">
    <source>
        <dbReference type="SAM" id="Phobius"/>
    </source>
</evidence>
<dbReference type="EC" id="2.4.-.-" evidence="4"/>
<protein>
    <submittedName>
        <fullName evidence="4">Glycosyltransferase</fullName>
        <ecNumber evidence="4">2.4.-.-</ecNumber>
    </submittedName>
</protein>
<keyword evidence="4" id="KW-0808">Transferase</keyword>
<dbReference type="Proteomes" id="UP000886750">
    <property type="component" value="Unassembled WGS sequence"/>
</dbReference>
<dbReference type="Gene3D" id="3.40.50.2000">
    <property type="entry name" value="Glycogen Phosphorylase B"/>
    <property type="match status" value="2"/>
</dbReference>
<dbReference type="CDD" id="cd07989">
    <property type="entry name" value="LPLAT_AGPAT-like"/>
    <property type="match status" value="1"/>
</dbReference>
<dbReference type="GO" id="GO:0016746">
    <property type="term" value="F:acyltransferase activity"/>
    <property type="evidence" value="ECO:0007669"/>
    <property type="project" value="InterPro"/>
</dbReference>
<dbReference type="SUPFAM" id="SSF53756">
    <property type="entry name" value="UDP-Glycosyltransferase/glycogen phosphorylase"/>
    <property type="match status" value="1"/>
</dbReference>
<proteinExistence type="predicted"/>
<evidence type="ECO:0000313" key="5">
    <source>
        <dbReference type="Proteomes" id="UP000886750"/>
    </source>
</evidence>
<keyword evidence="2" id="KW-0472">Membrane</keyword>
<comment type="caution">
    <text evidence="4">The sequence shown here is derived from an EMBL/GenBank/DDBJ whole genome shotgun (WGS) entry which is preliminary data.</text>
</comment>
<reference evidence="4" key="2">
    <citation type="submission" date="2021-04" db="EMBL/GenBank/DDBJ databases">
        <authorList>
            <person name="Gilroy R."/>
        </authorList>
    </citation>
    <scope>NUCLEOTIDE SEQUENCE</scope>
    <source>
        <strain evidence="4">1345</strain>
    </source>
</reference>
<feature type="transmembrane region" description="Helical" evidence="2">
    <location>
        <begin position="399"/>
        <end position="420"/>
    </location>
</feature>
<keyword evidence="4" id="KW-0328">Glycosyltransferase</keyword>
<dbReference type="EMBL" id="DXCQ01000052">
    <property type="protein sequence ID" value="HIY97176.1"/>
    <property type="molecule type" value="Genomic_DNA"/>
</dbReference>
<reference evidence="4" key="1">
    <citation type="journal article" date="2021" name="PeerJ">
        <title>Extensive microbial diversity within the chicken gut microbiome revealed by metagenomics and culture.</title>
        <authorList>
            <person name="Gilroy R."/>
            <person name="Ravi A."/>
            <person name="Getino M."/>
            <person name="Pursley I."/>
            <person name="Horton D.L."/>
            <person name="Alikhan N.F."/>
            <person name="Baker D."/>
            <person name="Gharbi K."/>
            <person name="Hall N."/>
            <person name="Watson M."/>
            <person name="Adriaenssens E.M."/>
            <person name="Foster-Nyarko E."/>
            <person name="Jarju S."/>
            <person name="Secka A."/>
            <person name="Antonio M."/>
            <person name="Oren A."/>
            <person name="Chaudhuri R.R."/>
            <person name="La Ragione R."/>
            <person name="Hildebrand F."/>
            <person name="Pallen M.J."/>
        </authorList>
    </citation>
    <scope>NUCLEOTIDE SEQUENCE</scope>
    <source>
        <strain evidence="4">1345</strain>
    </source>
</reference>
<dbReference type="PANTHER" id="PTHR45947">
    <property type="entry name" value="SULFOQUINOVOSYL TRANSFERASE SQD2"/>
    <property type="match status" value="1"/>
</dbReference>
<dbReference type="AlphaFoldDB" id="A0A9D1ZVD6"/>
<accession>A0A9D1ZVD6</accession>
<keyword evidence="2" id="KW-0812">Transmembrane</keyword>
<evidence type="ECO:0000256" key="1">
    <source>
        <dbReference type="SAM" id="MobiDB-lite"/>
    </source>
</evidence>
<keyword evidence="2" id="KW-1133">Transmembrane helix</keyword>
<dbReference type="Pfam" id="PF00534">
    <property type="entry name" value="Glycos_transf_1"/>
    <property type="match status" value="1"/>
</dbReference>
<feature type="region of interest" description="Disordered" evidence="1">
    <location>
        <begin position="631"/>
        <end position="651"/>
    </location>
</feature>
<dbReference type="Pfam" id="PF01553">
    <property type="entry name" value="Acyltransferase"/>
    <property type="match status" value="1"/>
</dbReference>
<dbReference type="GO" id="GO:0016757">
    <property type="term" value="F:glycosyltransferase activity"/>
    <property type="evidence" value="ECO:0007669"/>
    <property type="project" value="UniProtKB-KW"/>
</dbReference>
<dbReference type="SMART" id="SM00563">
    <property type="entry name" value="PlsC"/>
    <property type="match status" value="1"/>
</dbReference>
<dbReference type="InterPro" id="IPR050194">
    <property type="entry name" value="Glycosyltransferase_grp1"/>
</dbReference>
<sequence length="651" mass="74745">MKIVIVIDIYDLLTNGTVMTAHRFVEEFRRQGHEVKVVATGAGSGEGCYEVQELKVPIVTAVSAKQQIRFGKPDAAVLREAFDGADIVHCYLPFPLESKARKIAQKMGIPCTAAFHLHPENITYNIGIHRSGLLSKWIYRIFRRRFYRHFDHIHCPSAFIAEQLRHRKYLAKMHVISNGVDPKFVPAPQKEKEEGAPFEILSIGRYASEKRQDVIIKGVAKSKYADRIHLTLAGKGPKRKKLEKLSKKYLNNSVTFGFYDTDDLIRVMHNSDLYIHAADVEIEGISCIEAFSCGLVPVIADAPQSATPQFALDERSLFKAGSAADLASKIDYWIEHEAERKELSAKYAQRGAENYSLEYSVKKTLEMFQEAITAYHRKQKTDPKKIKKLRRHFVCRSKIFRFFSWIFYYCLAVPLLFLYLKLFFGLKVCGRQNLKKIRKTGAITVSNHVYLLDCAMNAIALWPKKVIFTSLGSNFKIPLAGWVLRLAGVMPIADNRQEMPVFLEELKRLLKKRRLVHMYAEGHLINYYAGLREFNKGAFLFACEAQVPVVPLVISWRKRRGWFKLFFPSKPCPTITVGEPVEADYILMKGNQIKDLQKRTTERMQEIYDASNGGKNVDYYQNRKAAAKEYKTRAERRIEQGNAEPDEEHRE</sequence>
<name>A0A9D1ZVD6_9FIRM</name>
<dbReference type="Pfam" id="PF13439">
    <property type="entry name" value="Glyco_transf_4"/>
    <property type="match status" value="1"/>
</dbReference>
<dbReference type="InterPro" id="IPR028098">
    <property type="entry name" value="Glyco_trans_4-like_N"/>
</dbReference>
<organism evidence="4 5">
    <name type="scientific">Candidatus Borkfalkia excrementigallinarum</name>
    <dbReference type="NCBI Taxonomy" id="2838506"/>
    <lineage>
        <taxon>Bacteria</taxon>
        <taxon>Bacillati</taxon>
        <taxon>Bacillota</taxon>
        <taxon>Clostridia</taxon>
        <taxon>Christensenellales</taxon>
        <taxon>Christensenellaceae</taxon>
        <taxon>Candidatus Borkfalkia</taxon>
    </lineage>
</organism>
<gene>
    <name evidence="4" type="ORF">H9729_05750</name>
</gene>
<evidence type="ECO:0000313" key="4">
    <source>
        <dbReference type="EMBL" id="HIY97176.1"/>
    </source>
</evidence>